<dbReference type="eggNOG" id="ENOG50320QR">
    <property type="taxonomic scope" value="Bacteria"/>
</dbReference>
<protein>
    <submittedName>
        <fullName evidence="1">Cytochrome c, putative</fullName>
    </submittedName>
</protein>
<dbReference type="KEGG" id="fbl:Fbal_0653"/>
<dbReference type="Pfam" id="PF09719">
    <property type="entry name" value="C_GCAxxG_C_C"/>
    <property type="match status" value="1"/>
</dbReference>
<dbReference type="CDD" id="cd08168">
    <property type="entry name" value="Cytochrom_C3"/>
    <property type="match status" value="1"/>
</dbReference>
<organism evidence="1 2">
    <name type="scientific">Ferrimonas balearica (strain DSM 9799 / CCM 4581 / KCTC 23876 / PAT)</name>
    <dbReference type="NCBI Taxonomy" id="550540"/>
    <lineage>
        <taxon>Bacteria</taxon>
        <taxon>Pseudomonadati</taxon>
        <taxon>Pseudomonadota</taxon>
        <taxon>Gammaproteobacteria</taxon>
        <taxon>Alteromonadales</taxon>
        <taxon>Ferrimonadaceae</taxon>
        <taxon>Ferrimonas</taxon>
    </lineage>
</organism>
<dbReference type="SUPFAM" id="SSF48695">
    <property type="entry name" value="Multiheme cytochromes"/>
    <property type="match status" value="1"/>
</dbReference>
<reference evidence="1 2" key="1">
    <citation type="journal article" date="2010" name="Stand. Genomic Sci.">
        <title>Complete genome sequence of Ferrimonas balearica type strain (PAT).</title>
        <authorList>
            <person name="Nolan M."/>
            <person name="Sikorski J."/>
            <person name="Davenport K."/>
            <person name="Lucas S."/>
            <person name="Glavina Del Rio T."/>
            <person name="Tice H."/>
            <person name="Cheng J."/>
            <person name="Goodwin L."/>
            <person name="Pitluck S."/>
            <person name="Liolios K."/>
            <person name="Ivanova N."/>
            <person name="Mavromatis K."/>
            <person name="Ovchinnikova G."/>
            <person name="Pati A."/>
            <person name="Chen A."/>
            <person name="Palaniappan K."/>
            <person name="Land M."/>
            <person name="Hauser L."/>
            <person name="Chang Y."/>
            <person name="Jeffries C."/>
            <person name="Tapia R."/>
            <person name="Brettin T."/>
            <person name="Detter J."/>
            <person name="Han C."/>
            <person name="Yasawong M."/>
            <person name="Rohde M."/>
            <person name="Tindall B."/>
            <person name="Goker M."/>
            <person name="Woyke T."/>
            <person name="Bristow J."/>
            <person name="Eisen J."/>
            <person name="Markowitz V."/>
            <person name="Hugenholtz P."/>
            <person name="Kyrpides N."/>
            <person name="Klenk H."/>
            <person name="Lapidus A."/>
        </authorList>
    </citation>
    <scope>NUCLEOTIDE SEQUENCE [LARGE SCALE GENOMIC DNA]</scope>
    <source>
        <strain evidence="2">DSM 9799 / CCM 4581 / KCTC 23876 / PAT</strain>
    </source>
</reference>
<dbReference type="EMBL" id="CP002209">
    <property type="protein sequence ID" value="ADN74865.1"/>
    <property type="molecule type" value="Genomic_DNA"/>
</dbReference>
<dbReference type="InterPro" id="IPR010181">
    <property type="entry name" value="CGCAxxGCC_motif"/>
</dbReference>
<proteinExistence type="predicted"/>
<dbReference type="OrthoDB" id="6397224at2"/>
<evidence type="ECO:0000313" key="2">
    <source>
        <dbReference type="Proteomes" id="UP000006683"/>
    </source>
</evidence>
<dbReference type="GeneID" id="67180895"/>
<name>E1SRA0_FERBD</name>
<dbReference type="InterPro" id="IPR036280">
    <property type="entry name" value="Multihaem_cyt_sf"/>
</dbReference>
<dbReference type="PROSITE" id="PS51318">
    <property type="entry name" value="TAT"/>
    <property type="match status" value="1"/>
</dbReference>
<sequence length="307" mass="31754">MTLDRRQAMGRIIGIAGTVAGTALIGPKAMAAEGCSGDSQIGIGSGGGGDLGQNLLTYVQLDPMKVANRAYAGYGRGGCMYGVFDAIVQELAVQGHEDACQFAAIPTNFAAYGGGGIAGWGTLCGCLNATAMAVNVLGGVDRAAVIRSVYRYYEKTPMPRGDAAFLEAIGAPTYKDDGGALLTPDKVGQSVANSILCHTSVSLWSKASKYGSSHNAKFERCAQVTAEIAYITVKYLNESLAGTLNAETQSPDNASCMGCHASSKAEPEAYISTDVASQMECKTCHSPHDVEAGLTGIHEGATCNDCH</sequence>
<dbReference type="RefSeq" id="WP_013344171.1">
    <property type="nucleotide sequence ID" value="NC_014541.1"/>
</dbReference>
<keyword evidence="2" id="KW-1185">Reference proteome</keyword>
<evidence type="ECO:0000313" key="1">
    <source>
        <dbReference type="EMBL" id="ADN74865.1"/>
    </source>
</evidence>
<dbReference type="STRING" id="550540.Fbal_0653"/>
<dbReference type="Proteomes" id="UP000006683">
    <property type="component" value="Chromosome"/>
</dbReference>
<accession>E1SRA0</accession>
<dbReference type="InterPro" id="IPR006311">
    <property type="entry name" value="TAT_signal"/>
</dbReference>
<dbReference type="HOGENOM" id="CLU_063015_0_0_6"/>
<gene>
    <name evidence="1" type="ordered locus">Fbal_0653</name>
</gene>
<dbReference type="AlphaFoldDB" id="E1SRA0"/>